<dbReference type="eggNOG" id="KOG2598">
    <property type="taxonomic scope" value="Eukaryota"/>
</dbReference>
<proteinExistence type="predicted"/>
<dbReference type="CDD" id="cd01169">
    <property type="entry name" value="HMPP_kinase"/>
    <property type="match status" value="1"/>
</dbReference>
<dbReference type="GO" id="GO:0008902">
    <property type="term" value="F:hydroxymethylpyrimidine kinase activity"/>
    <property type="evidence" value="ECO:0000318"/>
    <property type="project" value="GO_Central"/>
</dbReference>
<dbReference type="EMBL" id="KE651167">
    <property type="protein sequence ID" value="EEB09104.2"/>
    <property type="molecule type" value="Genomic_DNA"/>
</dbReference>
<dbReference type="HOGENOM" id="CLU_020520_0_0_1"/>
<gene>
    <name evidence="4" type="ORF">SJAG_04282</name>
</gene>
<keyword evidence="5" id="KW-1185">Reference proteome</keyword>
<dbReference type="JaponicusDB" id="SJAG_04282"/>
<evidence type="ECO:0000256" key="1">
    <source>
        <dbReference type="ARBA" id="ARBA00004496"/>
    </source>
</evidence>
<evidence type="ECO:0000256" key="2">
    <source>
        <dbReference type="ARBA" id="ARBA00022490"/>
    </source>
</evidence>
<dbReference type="InterPro" id="IPR029056">
    <property type="entry name" value="Ribokinase-like"/>
</dbReference>
<dbReference type="InterPro" id="IPR013749">
    <property type="entry name" value="PM/HMP-P_kinase-1"/>
</dbReference>
<feature type="domain" description="Pyridoxamine kinase/Phosphomethylpyrimidine kinase" evidence="3">
    <location>
        <begin position="43"/>
        <end position="297"/>
    </location>
</feature>
<dbReference type="Proteomes" id="UP000001744">
    <property type="component" value="Unassembled WGS sequence"/>
</dbReference>
<name>B6K6F0_SCHJY</name>
<dbReference type="AlphaFoldDB" id="B6K6F0"/>
<dbReference type="OMA" id="NRHTHGT"/>
<dbReference type="SUPFAM" id="SSF53613">
    <property type="entry name" value="Ribokinase-like"/>
    <property type="match status" value="1"/>
</dbReference>
<dbReference type="OrthoDB" id="10028886at2759"/>
<dbReference type="Gene3D" id="3.40.1190.20">
    <property type="match status" value="1"/>
</dbReference>
<reference evidence="4 5" key="1">
    <citation type="journal article" date="2011" name="Science">
        <title>Comparative functional genomics of the fission yeasts.</title>
        <authorList>
            <person name="Rhind N."/>
            <person name="Chen Z."/>
            <person name="Yassour M."/>
            <person name="Thompson D.A."/>
            <person name="Haas B.J."/>
            <person name="Habib N."/>
            <person name="Wapinski I."/>
            <person name="Roy S."/>
            <person name="Lin M.F."/>
            <person name="Heiman D.I."/>
            <person name="Young S.K."/>
            <person name="Furuya K."/>
            <person name="Guo Y."/>
            <person name="Pidoux A."/>
            <person name="Chen H.M."/>
            <person name="Robbertse B."/>
            <person name="Goldberg J.M."/>
            <person name="Aoki K."/>
            <person name="Bayne E.H."/>
            <person name="Berlin A.M."/>
            <person name="Desjardins C.A."/>
            <person name="Dobbs E."/>
            <person name="Dukaj L."/>
            <person name="Fan L."/>
            <person name="FitzGerald M.G."/>
            <person name="French C."/>
            <person name="Gujja S."/>
            <person name="Hansen K."/>
            <person name="Keifenheim D."/>
            <person name="Levin J.Z."/>
            <person name="Mosher R.A."/>
            <person name="Mueller C.A."/>
            <person name="Pfiffner J."/>
            <person name="Priest M."/>
            <person name="Russ C."/>
            <person name="Smialowska A."/>
            <person name="Swoboda P."/>
            <person name="Sykes S.M."/>
            <person name="Vaughn M."/>
            <person name="Vengrova S."/>
            <person name="Yoder R."/>
            <person name="Zeng Q."/>
            <person name="Allshire R."/>
            <person name="Baulcombe D."/>
            <person name="Birren B.W."/>
            <person name="Brown W."/>
            <person name="Ekwall K."/>
            <person name="Kellis M."/>
            <person name="Leatherwood J."/>
            <person name="Levin H."/>
            <person name="Margalit H."/>
            <person name="Martienssen R."/>
            <person name="Nieduszynski C.A."/>
            <person name="Spatafora J.W."/>
            <person name="Friedman N."/>
            <person name="Dalgaard J.Z."/>
            <person name="Baumann P."/>
            <person name="Niki H."/>
            <person name="Regev A."/>
            <person name="Nusbaum C."/>
        </authorList>
    </citation>
    <scope>NUCLEOTIDE SEQUENCE [LARGE SCALE GENOMIC DNA]</scope>
    <source>
        <strain evidence="5">yFS275 / FY16936</strain>
    </source>
</reference>
<keyword evidence="4" id="KW-0808">Transferase</keyword>
<dbReference type="GO" id="GO:0009228">
    <property type="term" value="P:thiamine biosynthetic process"/>
    <property type="evidence" value="ECO:0000318"/>
    <property type="project" value="GO_Central"/>
</dbReference>
<accession>B6K6F0</accession>
<dbReference type="GeneID" id="7052542"/>
<evidence type="ECO:0000259" key="3">
    <source>
        <dbReference type="Pfam" id="PF08543"/>
    </source>
</evidence>
<dbReference type="PANTHER" id="PTHR20858:SF20">
    <property type="entry name" value="HYDROXYMETHYLPYRIMIDINE_PHOSPHOMETHYLPYRIMIDINE KINASE C18B5.05C-RELATED"/>
    <property type="match status" value="1"/>
</dbReference>
<dbReference type="VEuPathDB" id="FungiDB:SJAG_04282"/>
<dbReference type="PANTHER" id="PTHR20858">
    <property type="entry name" value="PHOSPHOMETHYLPYRIMIDINE KINASE"/>
    <property type="match status" value="1"/>
</dbReference>
<dbReference type="GO" id="GO:0005829">
    <property type="term" value="C:cytosol"/>
    <property type="evidence" value="ECO:0000318"/>
    <property type="project" value="GO_Central"/>
</dbReference>
<dbReference type="GO" id="GO:0008972">
    <property type="term" value="F:phosphomethylpyrimidine kinase activity"/>
    <property type="evidence" value="ECO:0000318"/>
    <property type="project" value="GO_Central"/>
</dbReference>
<protein>
    <submittedName>
        <fullName evidence="4">Phosphomethylpyrimidine kinase</fullName>
    </submittedName>
</protein>
<keyword evidence="2" id="KW-0963">Cytoplasm</keyword>
<evidence type="ECO:0000313" key="4">
    <source>
        <dbReference type="EMBL" id="EEB09104.2"/>
    </source>
</evidence>
<comment type="subcellular location">
    <subcellularLocation>
        <location evidence="1">Cytoplasm</location>
    </subcellularLocation>
</comment>
<sequence>MDSSCPSSPSLSPLSEDEVLTTPISSFSQRPLRPVCLTVAGSDSSGGAGLQADLKAILAHKVYGMSVVTCITSQNSTGLHDVFPIPAPLIEQQFNACLADVECHAVKIGMLSDVDSIQAVVRALDRYKVKNVVMDSVIVTNRGNVMCQKRALRSLIRDLIPRVLVFGSNIMEACLLVKGATGRSFTSMRSFGDICKLLEELWKLGPKYVILKGHHVAFDNRLRIVENASQRQPLWTIDTVYDGSQIYIVHKPYVSNYNVRGTSCSLTASVASNLALGKPPLIAIRDAISMVEIALEHIDTTASASNKTAQFFFSLSQHEFKSKPPMHLYTMSKCDPDILLRPALR</sequence>
<evidence type="ECO:0000313" key="5">
    <source>
        <dbReference type="Proteomes" id="UP000001744"/>
    </source>
</evidence>
<dbReference type="Pfam" id="PF08543">
    <property type="entry name" value="Phos_pyr_kin"/>
    <property type="match status" value="1"/>
</dbReference>
<dbReference type="InterPro" id="IPR004399">
    <property type="entry name" value="HMP/HMP-P_kinase_dom"/>
</dbReference>
<dbReference type="RefSeq" id="XP_002175397.2">
    <property type="nucleotide sequence ID" value="XM_002175361.2"/>
</dbReference>
<keyword evidence="4" id="KW-0418">Kinase</keyword>
<organism evidence="4 5">
    <name type="scientific">Schizosaccharomyces japonicus (strain yFS275 / FY16936)</name>
    <name type="common">Fission yeast</name>
    <dbReference type="NCBI Taxonomy" id="402676"/>
    <lineage>
        <taxon>Eukaryota</taxon>
        <taxon>Fungi</taxon>
        <taxon>Dikarya</taxon>
        <taxon>Ascomycota</taxon>
        <taxon>Taphrinomycotina</taxon>
        <taxon>Schizosaccharomycetes</taxon>
        <taxon>Schizosaccharomycetales</taxon>
        <taxon>Schizosaccharomycetaceae</taxon>
        <taxon>Schizosaccharomyces</taxon>
    </lineage>
</organism>
<dbReference type="STRING" id="402676.B6K6F0"/>